<sequence>MAAIFDWRQWYFEPAPDMQQLLQLSGNSSGYVREEAVRRLASLGDSSVLPALIERVNDWVAPVRGIARHAVLQFATSENVATFVQCLPQFKHLLSLGRDDHRRFVGQIETFLREEGRTYVLAGIDSPHSAVARACMKFAIEHRLADDEALARIALSHADALISLNATALLSAPDGRLRPDLLAIALTNRFLPTRRTALRLMLRGEIEAGRVEPFLFDKHRSIRAIAARHLAALGFDVAGCFREALDHAVGHKLRIALWGVGEYGDAQDIGLLRERLVHPSAAIRRDALVAYSRRLGMDAQAQVLAALSDSVQSVADEAARIARRIKAQFTAAQLLSLLQPSRPADDFARLIVAQRFADKWERLTFLLQVYAHRPDLRSEIPTLLNQWNQHGNSLVWASAEQIARLQQLVDDDASIAAVVRGNTTEQALKLIDIRLRPAAEIMTQPDDR</sequence>
<name>A0A4R6YNI1_9GAMM</name>
<proteinExistence type="predicted"/>
<organism evidence="1 2">
    <name type="scientific">Tahibacter aquaticus</name>
    <dbReference type="NCBI Taxonomy" id="520092"/>
    <lineage>
        <taxon>Bacteria</taxon>
        <taxon>Pseudomonadati</taxon>
        <taxon>Pseudomonadota</taxon>
        <taxon>Gammaproteobacteria</taxon>
        <taxon>Lysobacterales</taxon>
        <taxon>Rhodanobacteraceae</taxon>
        <taxon>Tahibacter</taxon>
    </lineage>
</organism>
<dbReference type="Gene3D" id="1.25.10.10">
    <property type="entry name" value="Leucine-rich Repeat Variant"/>
    <property type="match status" value="2"/>
</dbReference>
<dbReference type="SUPFAM" id="SSF48371">
    <property type="entry name" value="ARM repeat"/>
    <property type="match status" value="1"/>
</dbReference>
<accession>A0A4R6YNI1</accession>
<evidence type="ECO:0000313" key="1">
    <source>
        <dbReference type="EMBL" id="TDR38957.1"/>
    </source>
</evidence>
<reference evidence="1 2" key="1">
    <citation type="submission" date="2019-03" db="EMBL/GenBank/DDBJ databases">
        <title>Genomic Encyclopedia of Type Strains, Phase IV (KMG-IV): sequencing the most valuable type-strain genomes for metagenomic binning, comparative biology and taxonomic classification.</title>
        <authorList>
            <person name="Goeker M."/>
        </authorList>
    </citation>
    <scope>NUCLEOTIDE SEQUENCE [LARGE SCALE GENOMIC DNA]</scope>
    <source>
        <strain evidence="1 2">DSM 21667</strain>
    </source>
</reference>
<dbReference type="AlphaFoldDB" id="A0A4R6YNI1"/>
<gene>
    <name evidence="1" type="ORF">DFR29_118100</name>
</gene>
<dbReference type="InterPro" id="IPR011989">
    <property type="entry name" value="ARM-like"/>
</dbReference>
<evidence type="ECO:0000313" key="2">
    <source>
        <dbReference type="Proteomes" id="UP000295293"/>
    </source>
</evidence>
<protein>
    <recommendedName>
        <fullName evidence="3">HEAT repeat protein</fullName>
    </recommendedName>
</protein>
<dbReference type="Proteomes" id="UP000295293">
    <property type="component" value="Unassembled WGS sequence"/>
</dbReference>
<keyword evidence="2" id="KW-1185">Reference proteome</keyword>
<dbReference type="InterPro" id="IPR016024">
    <property type="entry name" value="ARM-type_fold"/>
</dbReference>
<evidence type="ECO:0008006" key="3">
    <source>
        <dbReference type="Google" id="ProtNLM"/>
    </source>
</evidence>
<comment type="caution">
    <text evidence="1">The sequence shown here is derived from an EMBL/GenBank/DDBJ whole genome shotgun (WGS) entry which is preliminary data.</text>
</comment>
<dbReference type="EMBL" id="SNZH01000018">
    <property type="protein sequence ID" value="TDR38957.1"/>
    <property type="molecule type" value="Genomic_DNA"/>
</dbReference>